<reference evidence="8 9" key="1">
    <citation type="submission" date="2020-04" db="EMBL/GenBank/DDBJ databases">
        <authorList>
            <person name="De Canck E."/>
        </authorList>
    </citation>
    <scope>NUCLEOTIDE SEQUENCE [LARGE SCALE GENOMIC DNA]</scope>
    <source>
        <strain evidence="8 9">LMG 28688</strain>
    </source>
</reference>
<dbReference type="GO" id="GO:0005576">
    <property type="term" value="C:extracellular region"/>
    <property type="evidence" value="ECO:0007669"/>
    <property type="project" value="UniProtKB-SubCell"/>
</dbReference>
<keyword evidence="8" id="KW-0966">Cell projection</keyword>
<feature type="domain" description="Flagellar hook-associated protein 2 C-terminal" evidence="7">
    <location>
        <begin position="281"/>
        <end position="506"/>
    </location>
</feature>
<keyword evidence="9" id="KW-1185">Reference proteome</keyword>
<dbReference type="InterPro" id="IPR010809">
    <property type="entry name" value="FliD_C"/>
</dbReference>
<keyword evidence="3" id="KW-0175">Coiled coil</keyword>
<evidence type="ECO:0000259" key="7">
    <source>
        <dbReference type="Pfam" id="PF07195"/>
    </source>
</evidence>
<dbReference type="InterPro" id="IPR003481">
    <property type="entry name" value="FliD_N"/>
</dbReference>
<dbReference type="GO" id="GO:0009421">
    <property type="term" value="C:bacterial-type flagellum filament cap"/>
    <property type="evidence" value="ECO:0007669"/>
    <property type="project" value="InterPro"/>
</dbReference>
<proteinExistence type="inferred from homology"/>
<evidence type="ECO:0000256" key="5">
    <source>
        <dbReference type="RuleBase" id="RU362066"/>
    </source>
</evidence>
<comment type="subcellular location">
    <subcellularLocation>
        <location evidence="5">Secreted</location>
    </subcellularLocation>
    <subcellularLocation>
        <location evidence="5">Bacterial flagellum</location>
    </subcellularLocation>
</comment>
<sequence length="529" mass="52091">MSTVSGTSNANLASSAAAAANTALQQAAQSVISGSTGNSSMDVNSLVTALVNSKIAGQAATLSSQAQLDNTQISAYGTLSAALSALQAGLTSLSNGTTVNAFTANASGSGIAATAASGAVAGTYSIDVAQIATAQVLTSKGYGSSQPLATVPSTMTLSIGGASTTISLNSSNSTVSGIAAAINSASNNPGVTATVVNGADGAHLVLHANATGSQNAISIQVSDTATGDPLNGLAVTGNPGTSLSGNASATGAQLKANQSTLGNVLTSGTPATPNWTQTTAAQDAYFTIDGTGVTSATNSVTSALAGVTLSLSAASVDATGSSPQTLTIAQDTSSQSNAINNFVTLYNTLVTTMGTLTAYSSTATSQGPLLGDSTLNLVQNQLASIISNGVKNGNTSTSLATIGVTLNADGSLSVDNTALSSALQNNQATVAKLFSSTNGVAAQLNTNITGYLSSTGPIQTRTNAINTDLTNLSTQQASLATYQSQLTSMYNAQFTALNTLMATMNSNQQYLTQLFGGQNSAGAMATNKN</sequence>
<keyword evidence="4 5" id="KW-0975">Bacterial flagellum</keyword>
<dbReference type="PANTHER" id="PTHR30288:SF0">
    <property type="entry name" value="FLAGELLAR HOOK-ASSOCIATED PROTEIN 2"/>
    <property type="match status" value="1"/>
</dbReference>
<dbReference type="RefSeq" id="WP_175194714.1">
    <property type="nucleotide sequence ID" value="NZ_CADIKL010000006.1"/>
</dbReference>
<accession>A0A6J5FN04</accession>
<comment type="function">
    <text evidence="5">Required for morphogenesis and for the elongation of the flagellar filament by facilitating polymerization of the flagellin monomers at the tip of growing filament. Forms a capping structure, which prevents flagellin subunits (transported through the central channel of the flagellum) from leaking out without polymerization at the distal end.</text>
</comment>
<keyword evidence="5" id="KW-0964">Secreted</keyword>
<name>A0A6J5FN04_9BURK</name>
<evidence type="ECO:0000313" key="9">
    <source>
        <dbReference type="Proteomes" id="UP000494119"/>
    </source>
</evidence>
<dbReference type="GO" id="GO:0007155">
    <property type="term" value="P:cell adhesion"/>
    <property type="evidence" value="ECO:0007669"/>
    <property type="project" value="InterPro"/>
</dbReference>
<gene>
    <name evidence="8" type="primary">fliD</name>
    <name evidence="8" type="ORF">LMG28688_01700</name>
</gene>
<dbReference type="Pfam" id="PF02465">
    <property type="entry name" value="FliD_N"/>
    <property type="match status" value="1"/>
</dbReference>
<dbReference type="GO" id="GO:0071973">
    <property type="term" value="P:bacterial-type flagellum-dependent cell motility"/>
    <property type="evidence" value="ECO:0007669"/>
    <property type="project" value="TreeGrafter"/>
</dbReference>
<keyword evidence="8" id="KW-0282">Flagellum</keyword>
<evidence type="ECO:0000256" key="4">
    <source>
        <dbReference type="ARBA" id="ARBA00023143"/>
    </source>
</evidence>
<feature type="domain" description="Flagellar hook-associated protein 2 N-terminal" evidence="6">
    <location>
        <begin position="39"/>
        <end position="135"/>
    </location>
</feature>
<dbReference type="InterPro" id="IPR040026">
    <property type="entry name" value="FliD"/>
</dbReference>
<evidence type="ECO:0000256" key="2">
    <source>
        <dbReference type="ARBA" id="ARBA00011255"/>
    </source>
</evidence>
<evidence type="ECO:0000256" key="3">
    <source>
        <dbReference type="ARBA" id="ARBA00023054"/>
    </source>
</evidence>
<dbReference type="PANTHER" id="PTHR30288">
    <property type="entry name" value="FLAGELLAR CAP/ASSEMBLY PROTEIN FLID"/>
    <property type="match status" value="1"/>
</dbReference>
<dbReference type="GO" id="GO:0009424">
    <property type="term" value="C:bacterial-type flagellum hook"/>
    <property type="evidence" value="ECO:0007669"/>
    <property type="project" value="UniProtKB-UniRule"/>
</dbReference>
<evidence type="ECO:0000313" key="8">
    <source>
        <dbReference type="EMBL" id="CAB3783697.1"/>
    </source>
</evidence>
<comment type="subunit">
    <text evidence="2 5">Homopentamer.</text>
</comment>
<dbReference type="Proteomes" id="UP000494119">
    <property type="component" value="Unassembled WGS sequence"/>
</dbReference>
<dbReference type="Pfam" id="PF07195">
    <property type="entry name" value="FliD_C"/>
    <property type="match status" value="1"/>
</dbReference>
<evidence type="ECO:0000256" key="1">
    <source>
        <dbReference type="ARBA" id="ARBA00009764"/>
    </source>
</evidence>
<evidence type="ECO:0000259" key="6">
    <source>
        <dbReference type="Pfam" id="PF02465"/>
    </source>
</evidence>
<protein>
    <recommendedName>
        <fullName evidence="5">Flagellar hook-associated protein 2</fullName>
        <shortName evidence="5">HAP2</shortName>
    </recommendedName>
    <alternativeName>
        <fullName evidence="5">Flagellar cap protein</fullName>
    </alternativeName>
</protein>
<dbReference type="AlphaFoldDB" id="A0A6J5FN04"/>
<comment type="similarity">
    <text evidence="1 5">Belongs to the FliD family.</text>
</comment>
<keyword evidence="8" id="KW-0969">Cilium</keyword>
<organism evidence="8 9">
    <name type="scientific">Paraburkholderia caffeinitolerans</name>
    <dbReference type="NCBI Taxonomy" id="1723730"/>
    <lineage>
        <taxon>Bacteria</taxon>
        <taxon>Pseudomonadati</taxon>
        <taxon>Pseudomonadota</taxon>
        <taxon>Betaproteobacteria</taxon>
        <taxon>Burkholderiales</taxon>
        <taxon>Burkholderiaceae</taxon>
        <taxon>Paraburkholderia</taxon>
    </lineage>
</organism>
<dbReference type="EMBL" id="CADIKL010000006">
    <property type="protein sequence ID" value="CAB3783697.1"/>
    <property type="molecule type" value="Genomic_DNA"/>
</dbReference>